<feature type="compositionally biased region" description="Basic and acidic residues" evidence="11">
    <location>
        <begin position="659"/>
        <end position="678"/>
    </location>
</feature>
<dbReference type="GO" id="GO:0008270">
    <property type="term" value="F:zinc ion binding"/>
    <property type="evidence" value="ECO:0007669"/>
    <property type="project" value="UniProtKB-KW"/>
</dbReference>
<dbReference type="PROSITE" id="PS01359">
    <property type="entry name" value="ZF_PHD_1"/>
    <property type="match status" value="1"/>
</dbReference>
<proteinExistence type="evidence at transcript level"/>
<feature type="domain" description="Bromo" evidence="12">
    <location>
        <begin position="2783"/>
        <end position="2853"/>
    </location>
</feature>
<dbReference type="Pfam" id="PF02791">
    <property type="entry name" value="DDT"/>
    <property type="match status" value="1"/>
</dbReference>
<dbReference type="InterPro" id="IPR001487">
    <property type="entry name" value="Bromodomain"/>
</dbReference>
<evidence type="ECO:0000256" key="4">
    <source>
        <dbReference type="ARBA" id="ARBA00022833"/>
    </source>
</evidence>
<feature type="region of interest" description="Disordered" evidence="11">
    <location>
        <begin position="1812"/>
        <end position="1832"/>
    </location>
</feature>
<evidence type="ECO:0000256" key="3">
    <source>
        <dbReference type="ARBA" id="ARBA00022771"/>
    </source>
</evidence>
<dbReference type="SUPFAM" id="SSF57903">
    <property type="entry name" value="FYVE/PHD zinc finger"/>
    <property type="match status" value="3"/>
</dbReference>
<dbReference type="InterPro" id="IPR011011">
    <property type="entry name" value="Znf_FYVE_PHD"/>
</dbReference>
<feature type="compositionally biased region" description="Polar residues" evidence="11">
    <location>
        <begin position="1605"/>
        <end position="1614"/>
    </location>
</feature>
<dbReference type="PANTHER" id="PTHR45975">
    <property type="entry name" value="NUCLEOSOME-REMODELING FACTOR SUBUNIT BPTF"/>
    <property type="match status" value="1"/>
</dbReference>
<feature type="compositionally biased region" description="Basic and acidic residues" evidence="11">
    <location>
        <begin position="2482"/>
        <end position="2507"/>
    </location>
</feature>
<sequence>MPRHKKYLDDLMANEPADGRLRLELRKLSNSDGWVASTAKESSGNSSRASTPQSHGSSVIGNSGTSTGAKRGRPRKNPYPNLTTVKKKKKGRPRLDKPKQFKMVLEKDDEFEVDYITPDEDDSGSETEAKDSISYGSLSDEDHFLDNDDDDVSSVEDKLSVFESSAWLDEDETIEETEIPKLELPESSDDLLIDRKLVMPALAVYEVLRHFRNTLRLSPMLFEDFCAAIASTETTVVLNECHIALLKALVKEDEHLGTTFVPQDQKDAYNIAFYFMDYLTWPEVLRYFVESSPEFKYILPVVENKDFPSVEPQQKLEVLQFLTNLYLSSTKIRDELMMDGTIHYDDHCRVCHRLGDLLCCETCPAVYHLACCNPPLKEVPEDEWQCGICVAHKLNGVSNCESEQETNGQYLRHDPIGTDRHGRKYWFLARRLIIEGDDDTHYYSTVEEFEYMKSKLDPDKWEMTLCEALVDVAEEFPRHAEITEQLTNEAKWSEEATTWLDTLKDRVQKSLDEESQKAEEKRKLEEKKKREREEEEKKKREQAEEEKREREREEKEKREEEGRIKEEQEKKQTEESEIKDNEVESEENQMDTAETVTTEQDELKPNVENMTESMDSNQQSREETTSLSGEMEVDCGEKSNNESVPLPSTTEEVVCETVEESHEMDATKEEPKDTDTEKSVASTDQVGLKPPALEVDVSEESSDTKSATSSEESKTPQIQTPPATEHQPLPVAQPSTPSAAADKSNVPILPKLQPVASSTASPQVVKLFPKQQNFLPIKLANIKVPLSRCDAMVNTTISPKPKTATPVAIASPVVQPKPASTSLTSLRNLFVLGKDGVRTPITIGPGGKIIAGGNQKIVLINSQQNANKNGQQVGKTDKVSRELRKLQFSGAGPKMQKIGPVTVGQNQNTTNLNSTGNTMQQHNTTVANTNPHINKPPFKLGEDGGYKQYKNYYVENTLALNKYQHKEDKDRDRHVGYKFSIGGPVEFEWTGDTYGSREEIVHTLRSALFRFEQQIPLCFMHSKWEQYRKMWGRMLLKNDSSRAFAVVLGILEMAIRNNVKRTVWKESMGQSRMRRLLSTEKEVNEKKKKHKAKAEEDIANRHAVWCKYPLPIRSVLVWKMKGEEYRITGYGGWMWLSSSFKLMNKPCSSKPYTLMHKSRPTKTEEKNTNLPKEAKTEGKNSKTDDNQLKDAKLEEKCTENDDSQLKAAITEESSTKKDGNQLKDAKTEEESSKIDKNQLKDAKSTETDDNQPKDESMSNETVEPGDGSKKEKEKETESETNSSDQKLAEELALQVAKLVEACEVIDVSKNLLVRSVLYNRKWKTTKVDKLLRWRILQEKQRLINNKPPKSGEDTSSTEVSKPTDSKKPIDCDELEISDDESKTVQDPPAPKTDIKQEQKSEDTPTSAAESLSSASPNQTSVIDRKTSTEPVKAEEDASLAKQEPQSTAEPDLEVDKDAESVENDEQDTSPMECSTAANVEAANKQDSDTEADNHKHETAVSSPDPVVKQDEVTIAQESSPAPSSEPKPSELLPSVRVKTESPETLSDTKVNKQEFSEKTSEPSDSSKDVSVTDTTKSSGAAKDTNNGCSTDTEKLALKPDLLDKTSGTKLQSPNLPEEDLMDVDEKDELSTPKAQQSKPETLCNGIDHDFPESNKQLTTTTTVTTTLTETVVVNVTTSNNSACSNNDVSQVVTSTTTTKSTKVETVAKISSPKSSPTSVIDTSTLSVDNCNPVAPKSEKLSDAFDKTLNDAHEGVAVGTYDEIFKSSTMHVDHGTGEVGGNVVHRQLSRRFRAVKKPEGIVKTVESSKVESTTSKTWKLKRSPGDSNKKKGNEIKMPLPWKFSYGKGRRKNIFRLPFPCIRNLAQRGGVAWNPTGFHVTPKWPSGIELFWPYPCPRPTIGTVWRYKVQNAGTLAAIAHLLRVLWHSMRWDDIVTSPVNDDMVHVVHTDDDIITTELLKRRDSGSTGLKSEYYVRRIRMPTSEYDEEIPRSEEYTPSSRSGLRTRSRPIGLRERTRKDASSNPRVETLWLPEEQIELWQIRQFHTMLRTQQKVTQPSNPSSLIGATKIRLTPQEKVVSLTQGPVRSPMLSSKNVTITPALLQQAAALHKSQVDNRSNDQIKKLILKQTSDGSTIRRPDGQAGTPLRTITIKSPTPQHTQFIALKSVAPATPTSGNTFIQVAGGQALIKSGSQFIMQGNKMIPGRQIIFKQSLVPSSASGAQSKPSLPTASHPTIRLASKSAPGKSPQTPQKAAITSQSPQSTPTSSKSSRMQVTLSSAQLTQLMRVGTDTRVRVSIKLSDGRPGIGQLQVIPPGVQVTPTQGQQLMQCKVGNEVRKFLLTAISEKAPLTPQTPPSTPSTPVVPINTPLSPQTPVAANEVSIETPSLKHRLLQLHQRHHGLLKQPGMDVKQLMTDKDPLWGGRPHSAEKPVVYERQTIKKEMIERAKKRQSFSRESREGQQRKAVVQQLMKSLLDKIERKEELEARRRRKEEHLEQQKRKRESLDEAKSQQRLHHRLLHALRKHEEQLKQEIRKRRTITEKYITRVVENELYEDQVKYGKRKQLPNTGTTQFSPQEGATQTTPKRQRKISSHYSDKLYGNVLAESNRRKSSSPKKSSAKESRKREATSDIPQDLAPTAAKKKKMINTSTKLYCVCKTPYDETKFYIGCDLCMNWFHGSCVGISEKKAKAMETWVCQDCAKEQSAPQQELYCFCRTPYDDAKFYIGCDICQDWYHGSCVGISEEEASGIESYTCPRCKQGSRDASQEGALNDRDYFNLTKIVRHLQGHKMAWPFLEPVREEDAPNYYRVVKRPMDIQTVLKRLECRYYMKLSELVGDVSLIFDNCRQYNGADSKIVRCAEIVESVFVGRIRELRGRQNRR</sequence>
<evidence type="ECO:0000259" key="14">
    <source>
        <dbReference type="PROSITE" id="PS50827"/>
    </source>
</evidence>
<keyword evidence="6 9" id="KW-0103">Bromodomain</keyword>
<feature type="compositionally biased region" description="Low complexity" evidence="11">
    <location>
        <begin position="1517"/>
        <end position="1534"/>
    </location>
</feature>
<feature type="compositionally biased region" description="Low complexity" evidence="11">
    <location>
        <begin position="2254"/>
        <end position="2268"/>
    </location>
</feature>
<feature type="domain" description="PHD-type" evidence="13">
    <location>
        <begin position="2648"/>
        <end position="2699"/>
    </location>
</feature>
<dbReference type="CDD" id="cd05509">
    <property type="entry name" value="Bromo_gcn5_like"/>
    <property type="match status" value="1"/>
</dbReference>
<dbReference type="InterPro" id="IPR019786">
    <property type="entry name" value="Zinc_finger_PHD-type_CS"/>
</dbReference>
<reference evidence="15" key="1">
    <citation type="submission" date="2020-04" db="EMBL/GenBank/DDBJ databases">
        <authorList>
            <person name="Neveu A P."/>
        </authorList>
    </citation>
    <scope>NUCLEOTIDE SEQUENCE</scope>
    <source>
        <tissue evidence="15">Whole embryo</tissue>
    </source>
</reference>
<dbReference type="Gene3D" id="1.20.920.10">
    <property type="entry name" value="Bromodomain-like"/>
    <property type="match status" value="1"/>
</dbReference>
<name>A0A6F9D899_9ASCI</name>
<feature type="compositionally biased region" description="Basic and acidic residues" evidence="11">
    <location>
        <begin position="2615"/>
        <end position="2625"/>
    </location>
</feature>
<dbReference type="InterPro" id="IPR028942">
    <property type="entry name" value="WHIM1_dom"/>
</dbReference>
<dbReference type="PRINTS" id="PR00503">
    <property type="entry name" value="BROMODOMAIN"/>
</dbReference>
<feature type="compositionally biased region" description="Basic and acidic residues" evidence="11">
    <location>
        <begin position="1361"/>
        <end position="1370"/>
    </location>
</feature>
<evidence type="ECO:0000256" key="8">
    <source>
        <dbReference type="ARBA" id="ARBA00023242"/>
    </source>
</evidence>
<protein>
    <submittedName>
        <fullName evidence="15">Nucleosome-remodeling factor subunit NURF301</fullName>
    </submittedName>
</protein>
<feature type="compositionally biased region" description="Acidic residues" evidence="11">
    <location>
        <begin position="1616"/>
        <end position="1627"/>
    </location>
</feature>
<feature type="domain" description="PHD-type" evidence="13">
    <location>
        <begin position="345"/>
        <end position="392"/>
    </location>
</feature>
<feature type="compositionally biased region" description="Polar residues" evidence="11">
    <location>
        <begin position="1468"/>
        <end position="1477"/>
    </location>
</feature>
<feature type="region of interest" description="Disordered" evidence="11">
    <location>
        <begin position="1983"/>
        <end position="2021"/>
    </location>
</feature>
<dbReference type="InterPro" id="IPR036427">
    <property type="entry name" value="Bromodomain-like_sf"/>
</dbReference>
<dbReference type="SMART" id="SM00249">
    <property type="entry name" value="PHD"/>
    <property type="match status" value="3"/>
</dbReference>
<dbReference type="GO" id="GO:0006357">
    <property type="term" value="P:regulation of transcription by RNA polymerase II"/>
    <property type="evidence" value="ECO:0007669"/>
    <property type="project" value="InterPro"/>
</dbReference>
<feature type="compositionally biased region" description="Basic and acidic residues" evidence="11">
    <location>
        <begin position="1392"/>
        <end position="1402"/>
    </location>
</feature>
<feature type="region of interest" description="Disordered" evidence="11">
    <location>
        <begin position="1150"/>
        <end position="1287"/>
    </location>
</feature>
<dbReference type="GO" id="GO:0000978">
    <property type="term" value="F:RNA polymerase II cis-regulatory region sequence-specific DNA binding"/>
    <property type="evidence" value="ECO:0007669"/>
    <property type="project" value="TreeGrafter"/>
</dbReference>
<dbReference type="InterPro" id="IPR019787">
    <property type="entry name" value="Znf_PHD-finger"/>
</dbReference>
<comment type="subcellular location">
    <subcellularLocation>
        <location evidence="1">Nucleus</location>
    </subcellularLocation>
</comment>
<dbReference type="InterPro" id="IPR028941">
    <property type="entry name" value="WHIM2_dom"/>
</dbReference>
<evidence type="ECO:0000256" key="2">
    <source>
        <dbReference type="ARBA" id="ARBA00022723"/>
    </source>
</evidence>
<dbReference type="FunFam" id="3.30.40.10:FF:000048">
    <property type="entry name" value="nucleosome-remodeling factor subunit BPTF isoform X1"/>
    <property type="match status" value="1"/>
</dbReference>
<feature type="compositionally biased region" description="Basic and acidic residues" evidence="11">
    <location>
        <begin position="1591"/>
        <end position="1603"/>
    </location>
</feature>
<feature type="compositionally biased region" description="Polar residues" evidence="11">
    <location>
        <begin position="39"/>
        <end position="68"/>
    </location>
</feature>
<dbReference type="InterPro" id="IPR038028">
    <property type="entry name" value="BPTF"/>
</dbReference>
<feature type="compositionally biased region" description="Basic and acidic residues" evidence="11">
    <location>
        <begin position="1422"/>
        <end position="1435"/>
    </location>
</feature>
<feature type="region of interest" description="Disordered" evidence="11">
    <location>
        <begin position="2560"/>
        <end position="2633"/>
    </location>
</feature>
<keyword evidence="7" id="KW-0804">Transcription</keyword>
<feature type="compositionally biased region" description="Low complexity" evidence="11">
    <location>
        <begin position="1568"/>
        <end position="1578"/>
    </location>
</feature>
<dbReference type="GO" id="GO:0016589">
    <property type="term" value="C:NURF complex"/>
    <property type="evidence" value="ECO:0007669"/>
    <property type="project" value="InterPro"/>
</dbReference>
<dbReference type="Pfam" id="PF00628">
    <property type="entry name" value="PHD"/>
    <property type="match status" value="3"/>
</dbReference>
<keyword evidence="2" id="KW-0479">Metal-binding</keyword>
<gene>
    <name evidence="15" type="primary">Bptf</name>
</gene>
<feature type="compositionally biased region" description="Basic and acidic residues" evidence="11">
    <location>
        <begin position="1161"/>
        <end position="1199"/>
    </location>
</feature>
<keyword evidence="5" id="KW-0805">Transcription regulation</keyword>
<dbReference type="InterPro" id="IPR013083">
    <property type="entry name" value="Znf_RING/FYVE/PHD"/>
</dbReference>
<evidence type="ECO:0000259" key="13">
    <source>
        <dbReference type="PROSITE" id="PS50016"/>
    </source>
</evidence>
<evidence type="ECO:0000256" key="7">
    <source>
        <dbReference type="ARBA" id="ARBA00023163"/>
    </source>
</evidence>
<dbReference type="PROSITE" id="PS50827">
    <property type="entry name" value="DDT"/>
    <property type="match status" value="1"/>
</dbReference>
<feature type="compositionally biased region" description="Polar residues" evidence="11">
    <location>
        <begin position="2562"/>
        <end position="2581"/>
    </location>
</feature>
<keyword evidence="3 10" id="KW-0863">Zinc-finger</keyword>
<feature type="compositionally biased region" description="Basic and acidic residues" evidence="11">
    <location>
        <begin position="1549"/>
        <end position="1567"/>
    </location>
</feature>
<evidence type="ECO:0000256" key="6">
    <source>
        <dbReference type="ARBA" id="ARBA00023117"/>
    </source>
</evidence>
<feature type="region of interest" description="Disordered" evidence="11">
    <location>
        <begin position="1342"/>
        <end position="1650"/>
    </location>
</feature>
<keyword evidence="8" id="KW-0539">Nucleus</keyword>
<evidence type="ECO:0000256" key="9">
    <source>
        <dbReference type="PROSITE-ProRule" id="PRU00035"/>
    </source>
</evidence>
<dbReference type="SMART" id="SM00297">
    <property type="entry name" value="BROMO"/>
    <property type="match status" value="1"/>
</dbReference>
<feature type="compositionally biased region" description="Basic and acidic residues" evidence="11">
    <location>
        <begin position="2009"/>
        <end position="2018"/>
    </location>
</feature>
<keyword evidence="4" id="KW-0862">Zinc</keyword>
<feature type="compositionally biased region" description="Polar residues" evidence="11">
    <location>
        <begin position="2244"/>
        <end position="2253"/>
    </location>
</feature>
<dbReference type="PANTHER" id="PTHR45975:SF2">
    <property type="entry name" value="NUCLEOSOME-REMODELING FACTOR SUBUNIT BPTF"/>
    <property type="match status" value="1"/>
</dbReference>
<feature type="compositionally biased region" description="Acidic residues" evidence="11">
    <location>
        <begin position="115"/>
        <end position="125"/>
    </location>
</feature>
<dbReference type="Pfam" id="PF15612">
    <property type="entry name" value="WHIM1"/>
    <property type="match status" value="1"/>
</dbReference>
<feature type="compositionally biased region" description="Polar residues" evidence="11">
    <location>
        <begin position="1403"/>
        <end position="1421"/>
    </location>
</feature>
<dbReference type="InterPro" id="IPR018501">
    <property type="entry name" value="DDT_dom"/>
</dbReference>
<dbReference type="CDD" id="cd15559">
    <property type="entry name" value="PHD1_BPTF"/>
    <property type="match status" value="1"/>
</dbReference>
<feature type="compositionally biased region" description="Basic and acidic residues" evidence="11">
    <location>
        <begin position="1266"/>
        <end position="1277"/>
    </location>
</feature>
<feature type="region of interest" description="Disordered" evidence="11">
    <location>
        <begin position="510"/>
        <end position="743"/>
    </location>
</feature>
<feature type="compositionally biased region" description="Basic and acidic residues" evidence="11">
    <location>
        <begin position="1822"/>
        <end position="1832"/>
    </location>
</feature>
<feature type="region of interest" description="Disordered" evidence="11">
    <location>
        <begin position="28"/>
        <end position="102"/>
    </location>
</feature>
<dbReference type="PROSITE" id="PS50016">
    <property type="entry name" value="ZF_PHD_2"/>
    <property type="match status" value="3"/>
</dbReference>
<evidence type="ECO:0000256" key="10">
    <source>
        <dbReference type="PROSITE-ProRule" id="PRU00146"/>
    </source>
</evidence>
<feature type="region of interest" description="Disordered" evidence="11">
    <location>
        <begin position="2235"/>
        <end position="2275"/>
    </location>
</feature>
<dbReference type="InterPro" id="IPR001965">
    <property type="entry name" value="Znf_PHD"/>
</dbReference>
<feature type="compositionally biased region" description="Polar residues" evidence="11">
    <location>
        <begin position="1993"/>
        <end position="2002"/>
    </location>
</feature>
<feature type="domain" description="PHD-type" evidence="13">
    <location>
        <begin position="2706"/>
        <end position="2757"/>
    </location>
</feature>
<evidence type="ECO:0000313" key="15">
    <source>
        <dbReference type="EMBL" id="CAB3226119.1"/>
    </source>
</evidence>
<feature type="domain" description="DDT" evidence="14">
    <location>
        <begin position="195"/>
        <end position="255"/>
    </location>
</feature>
<feature type="compositionally biased region" description="Basic and acidic residues" evidence="11">
    <location>
        <begin position="1213"/>
        <end position="1256"/>
    </location>
</feature>
<dbReference type="EMBL" id="LR783378">
    <property type="protein sequence ID" value="CAB3226119.1"/>
    <property type="molecule type" value="mRNA"/>
</dbReference>
<organism evidence="15">
    <name type="scientific">Phallusia mammillata</name>
    <dbReference type="NCBI Taxonomy" id="59560"/>
    <lineage>
        <taxon>Eukaryota</taxon>
        <taxon>Metazoa</taxon>
        <taxon>Chordata</taxon>
        <taxon>Tunicata</taxon>
        <taxon>Ascidiacea</taxon>
        <taxon>Phlebobranchia</taxon>
        <taxon>Ascidiidae</taxon>
        <taxon>Phallusia</taxon>
    </lineage>
</organism>
<feature type="compositionally biased region" description="Polar residues" evidence="11">
    <location>
        <begin position="608"/>
        <end position="619"/>
    </location>
</feature>
<evidence type="ECO:0000256" key="11">
    <source>
        <dbReference type="SAM" id="MobiDB-lite"/>
    </source>
</evidence>
<dbReference type="CDD" id="cd15560">
    <property type="entry name" value="PHD2_3_BPTF"/>
    <property type="match status" value="2"/>
</dbReference>
<dbReference type="SMART" id="SM00571">
    <property type="entry name" value="DDT"/>
    <property type="match status" value="1"/>
</dbReference>
<feature type="region of interest" description="Disordered" evidence="11">
    <location>
        <begin position="2130"/>
        <end position="2149"/>
    </location>
</feature>
<feature type="region of interest" description="Disordered" evidence="11">
    <location>
        <begin position="115"/>
        <end position="150"/>
    </location>
</feature>
<evidence type="ECO:0000256" key="1">
    <source>
        <dbReference type="ARBA" id="ARBA00004123"/>
    </source>
</evidence>
<evidence type="ECO:0000259" key="12">
    <source>
        <dbReference type="PROSITE" id="PS50014"/>
    </source>
</evidence>
<dbReference type="Gene3D" id="3.30.40.10">
    <property type="entry name" value="Zinc/RING finger domain, C3HC4 (zinc finger)"/>
    <property type="match status" value="3"/>
</dbReference>
<evidence type="ECO:0000256" key="5">
    <source>
        <dbReference type="ARBA" id="ARBA00023015"/>
    </source>
</evidence>
<accession>A0A6F9D899</accession>
<dbReference type="PROSITE" id="PS50014">
    <property type="entry name" value="BROMODOMAIN_2"/>
    <property type="match status" value="1"/>
</dbReference>
<dbReference type="SUPFAM" id="SSF47370">
    <property type="entry name" value="Bromodomain"/>
    <property type="match status" value="1"/>
</dbReference>
<dbReference type="Pfam" id="PF15613">
    <property type="entry name" value="WSD"/>
    <property type="match status" value="1"/>
</dbReference>
<feature type="region of interest" description="Disordered" evidence="11">
    <location>
        <begin position="2482"/>
        <end position="2510"/>
    </location>
</feature>
<feature type="compositionally biased region" description="Basic and acidic residues" evidence="11">
    <location>
        <begin position="510"/>
        <end position="582"/>
    </location>
</feature>
<feature type="compositionally biased region" description="Basic and acidic residues" evidence="11">
    <location>
        <begin position="1483"/>
        <end position="1498"/>
    </location>
</feature>
<dbReference type="Pfam" id="PF00439">
    <property type="entry name" value="Bromodomain"/>
    <property type="match status" value="1"/>
</dbReference>